<dbReference type="RefSeq" id="XP_023092538.1">
    <property type="nucleotide sequence ID" value="XM_023237741.1"/>
</dbReference>
<feature type="signal peptide" evidence="1">
    <location>
        <begin position="1"/>
        <end position="20"/>
    </location>
</feature>
<dbReference type="SMR" id="Q2U5Y7"/>
<dbReference type="HOGENOM" id="CLU_1677434_0_0_1"/>
<keyword evidence="1" id="KW-0732">Signal</keyword>
<dbReference type="EMBL" id="BA000053">
    <property type="protein sequence ID" value="BAE63028.1"/>
    <property type="molecule type" value="Genomic_DNA"/>
</dbReference>
<dbReference type="KEGG" id="aor:AO090120000454"/>
<dbReference type="Proteomes" id="UP000006564">
    <property type="component" value="Chromosome 5"/>
</dbReference>
<dbReference type="SUPFAM" id="SSF54403">
    <property type="entry name" value="Cystatin/monellin"/>
    <property type="match status" value="1"/>
</dbReference>
<evidence type="ECO:0000256" key="1">
    <source>
        <dbReference type="SAM" id="SignalP"/>
    </source>
</evidence>
<proteinExistence type="predicted"/>
<organism evidence="2 3">
    <name type="scientific">Aspergillus oryzae (strain ATCC 42149 / RIB 40)</name>
    <name type="common">Yellow koji mold</name>
    <dbReference type="NCBI Taxonomy" id="510516"/>
    <lineage>
        <taxon>Eukaryota</taxon>
        <taxon>Fungi</taxon>
        <taxon>Dikarya</taxon>
        <taxon>Ascomycota</taxon>
        <taxon>Pezizomycotina</taxon>
        <taxon>Eurotiomycetes</taxon>
        <taxon>Eurotiomycetidae</taxon>
        <taxon>Eurotiales</taxon>
        <taxon>Aspergillaceae</taxon>
        <taxon>Aspergillus</taxon>
        <taxon>Aspergillus subgen. Circumdati</taxon>
    </lineage>
</organism>
<reference evidence="2 3" key="1">
    <citation type="journal article" date="2005" name="Nature">
        <title>Genome sequencing and analysis of Aspergillus oryzae.</title>
        <authorList>
            <person name="Machida M."/>
            <person name="Asai K."/>
            <person name="Sano M."/>
            <person name="Tanaka T."/>
            <person name="Kumagai T."/>
            <person name="Terai G."/>
            <person name="Kusumoto K."/>
            <person name="Arima T."/>
            <person name="Akita O."/>
            <person name="Kashiwagi Y."/>
            <person name="Abe K."/>
            <person name="Gomi K."/>
            <person name="Horiuchi H."/>
            <person name="Kitamoto K."/>
            <person name="Kobayashi T."/>
            <person name="Takeuchi M."/>
            <person name="Denning D.W."/>
            <person name="Galagan J.E."/>
            <person name="Nierman W.C."/>
            <person name="Yu J."/>
            <person name="Archer D.B."/>
            <person name="Bennett J.W."/>
            <person name="Bhatnagar D."/>
            <person name="Cleveland T.E."/>
            <person name="Fedorova N.D."/>
            <person name="Gotoh O."/>
            <person name="Horikawa H."/>
            <person name="Hosoyama A."/>
            <person name="Ichinomiya M."/>
            <person name="Igarashi R."/>
            <person name="Iwashita K."/>
            <person name="Juvvadi P.R."/>
            <person name="Kato M."/>
            <person name="Kato Y."/>
            <person name="Kin T."/>
            <person name="Kokubun A."/>
            <person name="Maeda H."/>
            <person name="Maeyama N."/>
            <person name="Maruyama J."/>
            <person name="Nagasaki H."/>
            <person name="Nakajima T."/>
            <person name="Oda K."/>
            <person name="Okada K."/>
            <person name="Paulsen I."/>
            <person name="Sakamoto K."/>
            <person name="Sawano T."/>
            <person name="Takahashi M."/>
            <person name="Takase K."/>
            <person name="Terabayashi Y."/>
            <person name="Wortman J."/>
            <person name="Yamada O."/>
            <person name="Yamagata Y."/>
            <person name="Anazawa H."/>
            <person name="Hata Y."/>
            <person name="Koide Y."/>
            <person name="Komori T."/>
            <person name="Koyama Y."/>
            <person name="Minetoki T."/>
            <person name="Suharnan S."/>
            <person name="Tanaka A."/>
            <person name="Isono K."/>
            <person name="Kuhara S."/>
            <person name="Ogasawara N."/>
            <person name="Kikuchi H."/>
        </authorList>
    </citation>
    <scope>NUCLEOTIDE SEQUENCE [LARGE SCALE GENOMIC DNA]</scope>
    <source>
        <strain evidence="3">ATCC 42149 / RIB 40</strain>
    </source>
</reference>
<keyword evidence="3" id="KW-1185">Reference proteome</keyword>
<dbReference type="AlphaFoldDB" id="Q2U5Y7"/>
<dbReference type="InterPro" id="IPR046350">
    <property type="entry name" value="Cystatin_sf"/>
</dbReference>
<name>Q2U5Y7_ASPOR</name>
<dbReference type="EMBL" id="AP007166">
    <property type="protein sequence ID" value="BAE63028.1"/>
    <property type="molecule type" value="Genomic_DNA"/>
</dbReference>
<gene>
    <name evidence="2" type="ORF">AO090120000454</name>
</gene>
<evidence type="ECO:0000313" key="2">
    <source>
        <dbReference type="EMBL" id="BAE63028.1"/>
    </source>
</evidence>
<dbReference type="OMA" id="YVIFVTR"/>
<sequence>MRVSLTTIFSSLLCTVLVSSQDLDTFDKKCVENYGVPSADPVPGSFSNDDCTDVDGTRGAIQTAVDKLGDMNIYAVTKQVVNGINYVIFVTRNERTYRVPVYQDLTGTYSLQEEEICYLPFDDSTSGAISSTLRPPTNLSYGQETFGLPLQGCVTKEALFWLPW</sequence>
<feature type="chain" id="PRO_5004216594" evidence="1">
    <location>
        <begin position="21"/>
        <end position="164"/>
    </location>
</feature>
<dbReference type="GeneID" id="5996420"/>
<protein>
    <submittedName>
        <fullName evidence="2">DNA, SC113</fullName>
    </submittedName>
</protein>
<evidence type="ECO:0000313" key="3">
    <source>
        <dbReference type="Proteomes" id="UP000006564"/>
    </source>
</evidence>
<accession>Q2U5Y7</accession>